<name>A0ABT2JV97_9ACTN</name>
<evidence type="ECO:0000313" key="2">
    <source>
        <dbReference type="EMBL" id="MCT2591801.1"/>
    </source>
</evidence>
<evidence type="ECO:0000313" key="3">
    <source>
        <dbReference type="Proteomes" id="UP001156389"/>
    </source>
</evidence>
<dbReference type="Proteomes" id="UP001156389">
    <property type="component" value="Unassembled WGS sequence"/>
</dbReference>
<organism evidence="2 3">
    <name type="scientific">Streptomyces gossypii</name>
    <dbReference type="NCBI Taxonomy" id="2883101"/>
    <lineage>
        <taxon>Bacteria</taxon>
        <taxon>Bacillati</taxon>
        <taxon>Actinomycetota</taxon>
        <taxon>Actinomycetes</taxon>
        <taxon>Kitasatosporales</taxon>
        <taxon>Streptomycetaceae</taxon>
        <taxon>Streptomyces</taxon>
    </lineage>
</organism>
<dbReference type="RefSeq" id="WP_260219136.1">
    <property type="nucleotide sequence ID" value="NZ_JAJAGO010000008.1"/>
</dbReference>
<accession>A0ABT2JV97</accession>
<reference evidence="2 3" key="1">
    <citation type="submission" date="2021-10" db="EMBL/GenBank/DDBJ databases">
        <title>Streptomyces gossypii sp. nov., isolated from soil collected from cotton field.</title>
        <authorList>
            <person name="Ge X."/>
            <person name="Chen X."/>
            <person name="Liu W."/>
        </authorList>
    </citation>
    <scope>NUCLEOTIDE SEQUENCE [LARGE SCALE GENOMIC DNA]</scope>
    <source>
        <strain evidence="2 3">N2-109</strain>
    </source>
</reference>
<evidence type="ECO:0000256" key="1">
    <source>
        <dbReference type="SAM" id="MobiDB-lite"/>
    </source>
</evidence>
<keyword evidence="3" id="KW-1185">Reference proteome</keyword>
<evidence type="ECO:0008006" key="4">
    <source>
        <dbReference type="Google" id="ProtNLM"/>
    </source>
</evidence>
<protein>
    <recommendedName>
        <fullName evidence="4">Lipoprotein</fullName>
    </recommendedName>
</protein>
<proteinExistence type="predicted"/>
<feature type="region of interest" description="Disordered" evidence="1">
    <location>
        <begin position="28"/>
        <end position="77"/>
    </location>
</feature>
<sequence>MPPLPGPSRPLTRRTVAAALLLGGGVAACSEGGAAAGPTAGGSDAAPTRGSPSTGSPPVQPPKARSSSPDAAPDASPNAAELVSLQISGGYAGVDRRIHVRTDGRYTATERGSQGTAEGRKGRLTDARLARLRDLLRDARLHRRSPQAVDPSLRDQFRYRITYGDHVVVTDLSDPVKPLAEAIGLLEQAIGD</sequence>
<gene>
    <name evidence="2" type="ORF">LHJ74_18180</name>
</gene>
<feature type="compositionally biased region" description="Low complexity" evidence="1">
    <location>
        <begin position="32"/>
        <end position="77"/>
    </location>
</feature>
<comment type="caution">
    <text evidence="2">The sequence shown here is derived from an EMBL/GenBank/DDBJ whole genome shotgun (WGS) entry which is preliminary data.</text>
</comment>
<dbReference type="EMBL" id="JAJAGO010000008">
    <property type="protein sequence ID" value="MCT2591801.1"/>
    <property type="molecule type" value="Genomic_DNA"/>
</dbReference>